<evidence type="ECO:0000259" key="4">
    <source>
        <dbReference type="PROSITE" id="PS50936"/>
    </source>
</evidence>
<dbReference type="Gene3D" id="3.40.50.300">
    <property type="entry name" value="P-loop containing nucleotide triphosphate hydrolases"/>
    <property type="match status" value="1"/>
</dbReference>
<dbReference type="CDD" id="cd01854">
    <property type="entry name" value="YjeQ_EngC"/>
    <property type="match status" value="1"/>
</dbReference>
<evidence type="ECO:0000259" key="5">
    <source>
        <dbReference type="PROSITE" id="PS51721"/>
    </source>
</evidence>
<evidence type="ECO:0000256" key="1">
    <source>
        <dbReference type="ARBA" id="ARBA00022741"/>
    </source>
</evidence>
<dbReference type="InterPro" id="IPR012340">
    <property type="entry name" value="NA-bd_OB-fold"/>
</dbReference>
<comment type="subunit">
    <text evidence="3">Monomer. Associates with 30S ribosomal subunit, binds 16S rRNA.</text>
</comment>
<gene>
    <name evidence="3" type="primary">rsgA</name>
    <name evidence="6" type="ORF">DFR27_0205</name>
</gene>
<dbReference type="OrthoDB" id="9809485at2"/>
<dbReference type="GO" id="GO:0042274">
    <property type="term" value="P:ribosomal small subunit biogenesis"/>
    <property type="evidence" value="ECO:0007669"/>
    <property type="project" value="UniProtKB-UniRule"/>
</dbReference>
<dbReference type="AlphaFoldDB" id="A0A3M0ACQ5"/>
<dbReference type="EC" id="3.6.1.-" evidence="3"/>
<keyword evidence="7" id="KW-1185">Reference proteome</keyword>
<feature type="domain" description="CP-type G" evidence="5">
    <location>
        <begin position="103"/>
        <end position="271"/>
    </location>
</feature>
<feature type="domain" description="EngC GTPase" evidence="4">
    <location>
        <begin position="120"/>
        <end position="269"/>
    </location>
</feature>
<dbReference type="GO" id="GO:0005525">
    <property type="term" value="F:GTP binding"/>
    <property type="evidence" value="ECO:0007669"/>
    <property type="project" value="UniProtKB-UniRule"/>
</dbReference>
<protein>
    <recommendedName>
        <fullName evidence="3">Small ribosomal subunit biogenesis GTPase RsgA</fullName>
        <ecNumber evidence="3">3.6.1.-</ecNumber>
    </recommendedName>
</protein>
<keyword evidence="1 3" id="KW-0547">Nucleotide-binding</keyword>
<comment type="subcellular location">
    <subcellularLocation>
        <location evidence="3">Cytoplasm</location>
    </subcellularLocation>
</comment>
<feature type="binding site" evidence="3">
    <location>
        <position position="308"/>
    </location>
    <ligand>
        <name>Zn(2+)</name>
        <dbReference type="ChEBI" id="CHEBI:29105"/>
    </ligand>
</feature>
<comment type="caution">
    <text evidence="6">The sequence shown here is derived from an EMBL/GenBank/DDBJ whole genome shotgun (WGS) entry which is preliminary data.</text>
</comment>
<comment type="function">
    <text evidence="3">One of several proteins that assist in the late maturation steps of the functional core of the 30S ribosomal subunit. Helps release RbfA from mature subunits. May play a role in the assembly of ribosomal proteins into the subunit. Circularly permuted GTPase that catalyzes slow GTP hydrolysis, GTPase activity is stimulated by the 30S ribosomal subunit.</text>
</comment>
<dbReference type="InterPro" id="IPR004881">
    <property type="entry name" value="Ribosome_biogen_GTPase_RsgA"/>
</dbReference>
<dbReference type="GO" id="GO:0046872">
    <property type="term" value="F:metal ion binding"/>
    <property type="evidence" value="ECO:0007669"/>
    <property type="project" value="UniProtKB-KW"/>
</dbReference>
<feature type="binding site" evidence="3">
    <location>
        <begin position="213"/>
        <end position="221"/>
    </location>
    <ligand>
        <name>GTP</name>
        <dbReference type="ChEBI" id="CHEBI:37565"/>
    </ligand>
</feature>
<dbReference type="InterPro" id="IPR027417">
    <property type="entry name" value="P-loop_NTPase"/>
</dbReference>
<dbReference type="GO" id="GO:0003924">
    <property type="term" value="F:GTPase activity"/>
    <property type="evidence" value="ECO:0007669"/>
    <property type="project" value="UniProtKB-UniRule"/>
</dbReference>
<dbReference type="InterPro" id="IPR030378">
    <property type="entry name" value="G_CP_dom"/>
</dbReference>
<evidence type="ECO:0000256" key="3">
    <source>
        <dbReference type="HAMAP-Rule" id="MF_01820"/>
    </source>
</evidence>
<comment type="cofactor">
    <cofactor evidence="3">
        <name>Zn(2+)</name>
        <dbReference type="ChEBI" id="CHEBI:29105"/>
    </cofactor>
    <text evidence="3">Binds 1 zinc ion per subunit.</text>
</comment>
<dbReference type="GO" id="GO:0005737">
    <property type="term" value="C:cytoplasm"/>
    <property type="evidence" value="ECO:0007669"/>
    <property type="project" value="UniProtKB-SubCell"/>
</dbReference>
<feature type="binding site" evidence="3">
    <location>
        <position position="300"/>
    </location>
    <ligand>
        <name>Zn(2+)</name>
        <dbReference type="ChEBI" id="CHEBI:29105"/>
    </ligand>
</feature>
<dbReference type="Proteomes" id="UP000267187">
    <property type="component" value="Unassembled WGS sequence"/>
</dbReference>
<accession>A0A3M0ACQ5</accession>
<dbReference type="InterPro" id="IPR010914">
    <property type="entry name" value="RsgA_GTPase_dom"/>
</dbReference>
<feature type="binding site" evidence="3">
    <location>
        <begin position="159"/>
        <end position="162"/>
    </location>
    <ligand>
        <name>GTP</name>
        <dbReference type="ChEBI" id="CHEBI:37565"/>
    </ligand>
</feature>
<dbReference type="RefSeq" id="WP_121875602.1">
    <property type="nucleotide sequence ID" value="NZ_REFJ01000001.1"/>
</dbReference>
<keyword evidence="3" id="KW-0963">Cytoplasm</keyword>
<keyword evidence="2 3" id="KW-0342">GTP-binding</keyword>
<feature type="binding site" evidence="3">
    <location>
        <position position="302"/>
    </location>
    <ligand>
        <name>Zn(2+)</name>
        <dbReference type="ChEBI" id="CHEBI:29105"/>
    </ligand>
</feature>
<keyword evidence="3" id="KW-0694">RNA-binding</keyword>
<keyword evidence="3" id="KW-0479">Metal-binding</keyword>
<evidence type="ECO:0000313" key="6">
    <source>
        <dbReference type="EMBL" id="RMA82257.1"/>
    </source>
</evidence>
<dbReference type="EMBL" id="REFJ01000001">
    <property type="protein sequence ID" value="RMA82257.1"/>
    <property type="molecule type" value="Genomic_DNA"/>
</dbReference>
<dbReference type="Gene3D" id="2.40.50.140">
    <property type="entry name" value="Nucleic acid-binding proteins"/>
    <property type="match status" value="1"/>
</dbReference>
<keyword evidence="3" id="KW-0699">rRNA-binding</keyword>
<name>A0A3M0ACQ5_9GAMM</name>
<reference evidence="6 7" key="1">
    <citation type="submission" date="2018-10" db="EMBL/GenBank/DDBJ databases">
        <title>Genomic Encyclopedia of Type Strains, Phase IV (KMG-IV): sequencing the most valuable type-strain genomes for metagenomic binning, comparative biology and taxonomic classification.</title>
        <authorList>
            <person name="Goeker M."/>
        </authorList>
    </citation>
    <scope>NUCLEOTIDE SEQUENCE [LARGE SCALE GENOMIC DNA]</scope>
    <source>
        <strain evidence="6 7">DSM 25080</strain>
    </source>
</reference>
<keyword evidence="3" id="KW-0690">Ribosome biogenesis</keyword>
<dbReference type="NCBIfam" id="NF008931">
    <property type="entry name" value="PRK12288.1"/>
    <property type="match status" value="1"/>
</dbReference>
<dbReference type="HAMAP" id="MF_01820">
    <property type="entry name" value="GTPase_RsgA"/>
    <property type="match status" value="1"/>
</dbReference>
<comment type="similarity">
    <text evidence="3">Belongs to the TRAFAC class YlqF/YawG GTPase family. RsgA subfamily.</text>
</comment>
<keyword evidence="3" id="KW-0862">Zinc</keyword>
<feature type="binding site" evidence="3">
    <location>
        <position position="295"/>
    </location>
    <ligand>
        <name>Zn(2+)</name>
        <dbReference type="ChEBI" id="CHEBI:29105"/>
    </ligand>
</feature>
<dbReference type="Pfam" id="PF03193">
    <property type="entry name" value="RsgA_GTPase"/>
    <property type="match status" value="1"/>
</dbReference>
<dbReference type="PROSITE" id="PS50936">
    <property type="entry name" value="ENGC_GTPASE"/>
    <property type="match status" value="1"/>
</dbReference>
<organism evidence="6 7">
    <name type="scientific">Umboniibacter marinipuniceus</name>
    <dbReference type="NCBI Taxonomy" id="569599"/>
    <lineage>
        <taxon>Bacteria</taxon>
        <taxon>Pseudomonadati</taxon>
        <taxon>Pseudomonadota</taxon>
        <taxon>Gammaproteobacteria</taxon>
        <taxon>Cellvibrionales</taxon>
        <taxon>Cellvibrionaceae</taxon>
        <taxon>Umboniibacter</taxon>
    </lineage>
</organism>
<dbReference type="SUPFAM" id="SSF52540">
    <property type="entry name" value="P-loop containing nucleoside triphosphate hydrolases"/>
    <property type="match status" value="1"/>
</dbReference>
<dbReference type="PANTHER" id="PTHR32120">
    <property type="entry name" value="SMALL RIBOSOMAL SUBUNIT BIOGENESIS GTPASE RSGA"/>
    <property type="match status" value="1"/>
</dbReference>
<sequence>MAKRKLTRRQSWRIQKIQDERSERAGKRANKAESKLQDTHLGDEEFGVVIAHYGVQIDVESKLTGDVVRCHVRANVPALVTGDRVVFHNGNPTGVVVAQEERDNILERPDHRGQLKLVAANINHMLLVVAPFPEAHANLIDRYLIAAETNDIEPVLLLNKTDLIDPAKHAKLIRMVDSYEELGYRVVRASCVNEAGLSELTEFLKDHTTVFVGQSGVGKSSLINALMPGTDTRVGALSESSQKGRHTTTTAKLFHFPSGGDLIDSPGIREFSLWHMQPDDVYGGFKEIRPFLGLCKFRDCHHDREPGCAVQAALENGNISANRWQSCQQIIQGLGQPK</sequence>
<keyword evidence="3" id="KW-0378">Hydrolase</keyword>
<proteinExistence type="inferred from homology"/>
<dbReference type="PANTHER" id="PTHR32120:SF11">
    <property type="entry name" value="SMALL RIBOSOMAL SUBUNIT BIOGENESIS GTPASE RSGA 1, MITOCHONDRIAL-RELATED"/>
    <property type="match status" value="1"/>
</dbReference>
<dbReference type="Gene3D" id="1.10.40.50">
    <property type="entry name" value="Probable gtpase engc, domain 3"/>
    <property type="match status" value="1"/>
</dbReference>
<evidence type="ECO:0000256" key="2">
    <source>
        <dbReference type="ARBA" id="ARBA00023134"/>
    </source>
</evidence>
<evidence type="ECO:0000313" key="7">
    <source>
        <dbReference type="Proteomes" id="UP000267187"/>
    </source>
</evidence>
<dbReference type="PROSITE" id="PS51721">
    <property type="entry name" value="G_CP"/>
    <property type="match status" value="1"/>
</dbReference>
<dbReference type="GO" id="GO:0019843">
    <property type="term" value="F:rRNA binding"/>
    <property type="evidence" value="ECO:0007669"/>
    <property type="project" value="UniProtKB-KW"/>
</dbReference>
<dbReference type="NCBIfam" id="TIGR00157">
    <property type="entry name" value="ribosome small subunit-dependent GTPase A"/>
    <property type="match status" value="1"/>
</dbReference>